<sequence>MTRRQATATGALGAFDANSPGCAPAHLRAAPTDKGVVLHSPTLGIATIDAYGSIKTPEGVRLGMSSADMLRIYPTWQAADGDATNGRGFVKAPGNNKAVYRIETANGTVEALTLQYANQDCYE</sequence>
<evidence type="ECO:0000313" key="1">
    <source>
        <dbReference type="EMBL" id="MFC5923317.1"/>
    </source>
</evidence>
<comment type="caution">
    <text evidence="1">The sequence shown here is derived from an EMBL/GenBank/DDBJ whole genome shotgun (WGS) entry which is preliminary data.</text>
</comment>
<keyword evidence="2" id="KW-1185">Reference proteome</keyword>
<dbReference type="Proteomes" id="UP001596226">
    <property type="component" value="Unassembled WGS sequence"/>
</dbReference>
<protein>
    <submittedName>
        <fullName evidence="1">Uncharacterized protein</fullName>
    </submittedName>
</protein>
<evidence type="ECO:0000313" key="2">
    <source>
        <dbReference type="Proteomes" id="UP001596226"/>
    </source>
</evidence>
<name>A0ABW1H449_9ACTN</name>
<reference evidence="2" key="1">
    <citation type="journal article" date="2019" name="Int. J. Syst. Evol. Microbiol.">
        <title>The Global Catalogue of Microorganisms (GCM) 10K type strain sequencing project: providing services to taxonomists for standard genome sequencing and annotation.</title>
        <authorList>
            <consortium name="The Broad Institute Genomics Platform"/>
            <consortium name="The Broad Institute Genome Sequencing Center for Infectious Disease"/>
            <person name="Wu L."/>
            <person name="Ma J."/>
        </authorList>
    </citation>
    <scope>NUCLEOTIDE SEQUENCE [LARGE SCALE GENOMIC DNA]</scope>
    <source>
        <strain evidence="2">CGMCC 4.7144</strain>
    </source>
</reference>
<gene>
    <name evidence="1" type="ORF">ACFQGL_08175</name>
</gene>
<dbReference type="EMBL" id="JBHSQS010000004">
    <property type="protein sequence ID" value="MFC5923317.1"/>
    <property type="molecule type" value="Genomic_DNA"/>
</dbReference>
<accession>A0ABW1H449</accession>
<proteinExistence type="predicted"/>
<organism evidence="1 2">
    <name type="scientific">Micromonospora vulcania</name>
    <dbReference type="NCBI Taxonomy" id="1441873"/>
    <lineage>
        <taxon>Bacteria</taxon>
        <taxon>Bacillati</taxon>
        <taxon>Actinomycetota</taxon>
        <taxon>Actinomycetes</taxon>
        <taxon>Micromonosporales</taxon>
        <taxon>Micromonosporaceae</taxon>
        <taxon>Micromonospora</taxon>
    </lineage>
</organism>
<dbReference type="RefSeq" id="WP_377507806.1">
    <property type="nucleotide sequence ID" value="NZ_JBHSQS010000004.1"/>
</dbReference>